<feature type="domain" description="HIT" evidence="4">
    <location>
        <begin position="5"/>
        <end position="112"/>
    </location>
</feature>
<accession>A0A3N6LVF0</accession>
<comment type="caution">
    <text evidence="5">The sequence shown here is derived from an EMBL/GenBank/DDBJ whole genome shotgun (WGS) entry which is preliminary data.</text>
</comment>
<evidence type="ECO:0000259" key="4">
    <source>
        <dbReference type="PROSITE" id="PS51084"/>
    </source>
</evidence>
<dbReference type="Proteomes" id="UP000273828">
    <property type="component" value="Unassembled WGS sequence"/>
</dbReference>
<dbReference type="Pfam" id="PF01230">
    <property type="entry name" value="HIT"/>
    <property type="match status" value="1"/>
</dbReference>
<dbReference type="Gene3D" id="3.30.428.10">
    <property type="entry name" value="HIT-like"/>
    <property type="match status" value="1"/>
</dbReference>
<organism evidence="5 6">
    <name type="scientific">Natrarchaeobius halalkaliphilus</name>
    <dbReference type="NCBI Taxonomy" id="1679091"/>
    <lineage>
        <taxon>Archaea</taxon>
        <taxon>Methanobacteriati</taxon>
        <taxon>Methanobacteriota</taxon>
        <taxon>Stenosarchaea group</taxon>
        <taxon>Halobacteria</taxon>
        <taxon>Halobacteriales</taxon>
        <taxon>Natrialbaceae</taxon>
        <taxon>Natrarchaeobius</taxon>
    </lineage>
</organism>
<sequence>MDDCTFCRIAAGTEPASVLFEDERTIAFLDTQPAVTGHSLVVPREHEVELLTAESSTTEAVFRTVRTVASALETAFKPDGFSVFHSTDNLVGTVEHAHVHLVPRYETDDVSLSRHGFDDEEAATVTGSKRLENGRRVSDTAGYTVPEEQVVSYGLL</sequence>
<feature type="short sequence motif" description="Histidine triad motif" evidence="2 3">
    <location>
        <begin position="96"/>
        <end position="100"/>
    </location>
</feature>
<dbReference type="InterPro" id="IPR001310">
    <property type="entry name" value="Histidine_triad_HIT"/>
</dbReference>
<dbReference type="PANTHER" id="PTHR46648">
    <property type="entry name" value="HIT FAMILY PROTEIN 1"/>
    <property type="match status" value="1"/>
</dbReference>
<dbReference type="EMBL" id="REFY01000002">
    <property type="protein sequence ID" value="RQG91664.1"/>
    <property type="molecule type" value="Genomic_DNA"/>
</dbReference>
<reference evidence="5 6" key="1">
    <citation type="submission" date="2018-10" db="EMBL/GenBank/DDBJ databases">
        <title>Natrarchaeobius chitinivorans gen. nov., sp. nov., and Natrarchaeobius haloalkaliphilus sp. nov., alkaliphilic, chitin-utilizing haloarchaea from hypersaline alkaline lakes.</title>
        <authorList>
            <person name="Sorokin D.Y."/>
            <person name="Elcheninov A.G."/>
            <person name="Kostrikina N.A."/>
            <person name="Bale N.J."/>
            <person name="Sinninghe Damste J.S."/>
            <person name="Khijniak T.V."/>
            <person name="Kublanov I.V."/>
            <person name="Toshchakov S.V."/>
        </authorList>
    </citation>
    <scope>NUCLEOTIDE SEQUENCE [LARGE SCALE GENOMIC DNA]</scope>
    <source>
        <strain evidence="5 6">AArcht-Sl</strain>
    </source>
</reference>
<evidence type="ECO:0000256" key="2">
    <source>
        <dbReference type="PIRSR" id="PIRSR601310-3"/>
    </source>
</evidence>
<dbReference type="PROSITE" id="PS51084">
    <property type="entry name" value="HIT_2"/>
    <property type="match status" value="1"/>
</dbReference>
<dbReference type="RefSeq" id="WP_124177793.1">
    <property type="nucleotide sequence ID" value="NZ_REFY01000002.1"/>
</dbReference>
<evidence type="ECO:0000256" key="3">
    <source>
        <dbReference type="PROSITE-ProRule" id="PRU00464"/>
    </source>
</evidence>
<dbReference type="InterPro" id="IPR036265">
    <property type="entry name" value="HIT-like_sf"/>
</dbReference>
<dbReference type="SUPFAM" id="SSF54197">
    <property type="entry name" value="HIT-like"/>
    <property type="match status" value="1"/>
</dbReference>
<dbReference type="GO" id="GO:0009117">
    <property type="term" value="P:nucleotide metabolic process"/>
    <property type="evidence" value="ECO:0007669"/>
    <property type="project" value="TreeGrafter"/>
</dbReference>
<evidence type="ECO:0000313" key="6">
    <source>
        <dbReference type="Proteomes" id="UP000273828"/>
    </source>
</evidence>
<protein>
    <submittedName>
        <fullName evidence="5">HIT domain-containing protein</fullName>
    </submittedName>
</protein>
<dbReference type="PRINTS" id="PR00332">
    <property type="entry name" value="HISTRIAD"/>
</dbReference>
<dbReference type="InterPro" id="IPR011146">
    <property type="entry name" value="HIT-like"/>
</dbReference>
<name>A0A3N6LVF0_9EURY</name>
<dbReference type="OrthoDB" id="26806at2157"/>
<gene>
    <name evidence="5" type="ORF">EA462_06875</name>
</gene>
<evidence type="ECO:0000313" key="5">
    <source>
        <dbReference type="EMBL" id="RQG91664.1"/>
    </source>
</evidence>
<dbReference type="PANTHER" id="PTHR46648:SF1">
    <property type="entry name" value="ADENOSINE 5'-MONOPHOSPHORAMIDASE HNT1"/>
    <property type="match status" value="1"/>
</dbReference>
<keyword evidence="6" id="KW-1185">Reference proteome</keyword>
<evidence type="ECO:0000256" key="1">
    <source>
        <dbReference type="PIRSR" id="PIRSR601310-1"/>
    </source>
</evidence>
<dbReference type="GO" id="GO:0003824">
    <property type="term" value="F:catalytic activity"/>
    <property type="evidence" value="ECO:0007669"/>
    <property type="project" value="InterPro"/>
</dbReference>
<proteinExistence type="predicted"/>
<feature type="active site" description="Tele-AMP-histidine intermediate" evidence="1">
    <location>
        <position position="98"/>
    </location>
</feature>
<dbReference type="AlphaFoldDB" id="A0A3N6LVF0"/>